<sequence length="361" mass="40804">MRKDKLMAETVDYRQGMNLGTTFDLQTGFIGMNIFPREYTSSPLVMEHPSTEIKYSVIKNIQDIGNVLEVSAECTLKILAGVVKAEGVGKYLEEDTFEENTLLTLARAHVETVTETLTGEQPIKNWKETVTGTHYVRSITYGGDLVIRVRIKGSDTHHLKRIKETFKGNLCGMFNIATGSDAVEEARALQNKIDIDCYPDIPQEQKPKDYDGIILTLKTFVNDVKLLNNGKGNAILCELLPVQCLDPDVPRVLRNSGIQVYLREMVDAYEDLRHANSALNRFLHVNTKNMSEEKKKEACMIGRRIEAGIARFYEIISKLNTNSAEAMQGDMESALKFYVMRKKLGGFRFEVKRFMRSVLTG</sequence>
<evidence type="ECO:0000313" key="2">
    <source>
        <dbReference type="Proteomes" id="UP001634394"/>
    </source>
</evidence>
<comment type="caution">
    <text evidence="1">The sequence shown here is derived from an EMBL/GenBank/DDBJ whole genome shotgun (WGS) entry which is preliminary data.</text>
</comment>
<organism evidence="1 2">
    <name type="scientific">Sinanodonta woodiana</name>
    <name type="common">Chinese pond mussel</name>
    <name type="synonym">Anodonta woodiana</name>
    <dbReference type="NCBI Taxonomy" id="1069815"/>
    <lineage>
        <taxon>Eukaryota</taxon>
        <taxon>Metazoa</taxon>
        <taxon>Spiralia</taxon>
        <taxon>Lophotrochozoa</taxon>
        <taxon>Mollusca</taxon>
        <taxon>Bivalvia</taxon>
        <taxon>Autobranchia</taxon>
        <taxon>Heteroconchia</taxon>
        <taxon>Palaeoheterodonta</taxon>
        <taxon>Unionida</taxon>
        <taxon>Unionoidea</taxon>
        <taxon>Unionidae</taxon>
        <taxon>Unioninae</taxon>
        <taxon>Sinanodonta</taxon>
    </lineage>
</organism>
<dbReference type="AlphaFoldDB" id="A0ABD3VMN1"/>
<accession>A0ABD3VMN1</accession>
<proteinExistence type="predicted"/>
<evidence type="ECO:0000313" key="1">
    <source>
        <dbReference type="EMBL" id="KAL3862850.1"/>
    </source>
</evidence>
<keyword evidence="2" id="KW-1185">Reference proteome</keyword>
<dbReference type="Proteomes" id="UP001634394">
    <property type="component" value="Unassembled WGS sequence"/>
</dbReference>
<dbReference type="EMBL" id="JBJQND010000011">
    <property type="protein sequence ID" value="KAL3862850.1"/>
    <property type="molecule type" value="Genomic_DNA"/>
</dbReference>
<protein>
    <submittedName>
        <fullName evidence="1">Uncharacterized protein</fullName>
    </submittedName>
</protein>
<name>A0ABD3VMN1_SINWO</name>
<reference evidence="1 2" key="1">
    <citation type="submission" date="2024-11" db="EMBL/GenBank/DDBJ databases">
        <title>Chromosome-level genome assembly of the freshwater bivalve Anodonta woodiana.</title>
        <authorList>
            <person name="Chen X."/>
        </authorList>
    </citation>
    <scope>NUCLEOTIDE SEQUENCE [LARGE SCALE GENOMIC DNA]</scope>
    <source>
        <strain evidence="1">MN2024</strain>
        <tissue evidence="1">Gills</tissue>
    </source>
</reference>
<gene>
    <name evidence="1" type="ORF">ACJMK2_008796</name>
</gene>